<proteinExistence type="predicted"/>
<keyword evidence="1" id="KW-0732">Signal</keyword>
<evidence type="ECO:0000313" key="2">
    <source>
        <dbReference type="EMBL" id="MDQ0513681.1"/>
    </source>
</evidence>
<dbReference type="RefSeq" id="WP_256547625.1">
    <property type="nucleotide sequence ID" value="NZ_CP101809.1"/>
</dbReference>
<organism evidence="2 3">
    <name type="scientific">Mycoplasmoides fastidiosum</name>
    <dbReference type="NCBI Taxonomy" id="92758"/>
    <lineage>
        <taxon>Bacteria</taxon>
        <taxon>Bacillati</taxon>
        <taxon>Mycoplasmatota</taxon>
        <taxon>Mycoplasmoidales</taxon>
        <taxon>Mycoplasmoidaceae</taxon>
        <taxon>Mycoplasmoides</taxon>
    </lineage>
</organism>
<feature type="chain" id="PRO_5047296795" description="Lipoprotein" evidence="1">
    <location>
        <begin position="39"/>
        <end position="902"/>
    </location>
</feature>
<name>A0ABU0LY90_9BACT</name>
<sequence>MTTNQKVSQHQKKLNKYRLVRRRLAFLGFHFLTIPAIAACVNPTQTISQISQPLEQATMTNNYKIARHTENYSKPPKSELPVSIDTKYSSLTPSESNSDSWQYAIDPALIPQGRAYRQRIAALTEKDIRDDIHDSLLEVMENNRNIFIDFETLKLNFLLTKQSSVTTFINSFLLEFNITNNAFVPFDLFGSISIAPQSTVALTISLFEGVITPDYSVTSNGNGLPNSYAASWSIAAKSYNFVVTMEAIAGITAGNKINYNPKQINFITSRSYAINTFYLGFSSGANYEFLRQKVGRTLFEMKPSDYKKDVNDWFTQYFRLQASLGFQDVEKIMRFLITPSVGDNTGKLQSPLHIFLTDKVKRDEILDSTLHNQLIRRILDAILDTHDGKRTLPSTESVSAWIQQILDLNLSDYFDKNLRIEVQWIHDPQLFISDLENPQISYEFKVKVTFLKDLMINFVGSHQFNGQNQSFDLNKLFDFSAIIKSLSQGEESTNSNTNLFLTNFANFLMFNTIGVKANESVSLTFKSLHSPLDLSINSTLDVRKAQNVNLGWQASDSSMTIDLSQIPTFWEKIYHKMNQINHSGTNQGANAAVGAQYVLGKLHDRFDKGDSSALFEILSYLFVHDSDRSKVNQPNHPARPVEVLFKNLVEKQFLIKSVPMVVNLSRAFYHLPDTFNNQPLWNPVADKLETFVNNPHLSQRALIPTLSYNIEEKVGDLQEDQYKNQNNFNLLWKNPEFFDITNAFLYYGISAQTSVYKYEAANAQIDALLEGVKTNDELYSLEPQIRQIVKDNFINNSGKEFNPEVSIVKITLGEAVRSVFRMPVKASVQELAKIAIFFGKTEYNIAALADDLVQLDPHVVLINMKVPNFFLSENNSGVYGDWASNITTKFVAPIIDASKIKI</sequence>
<dbReference type="EMBL" id="JAUSWO010000001">
    <property type="protein sequence ID" value="MDQ0513681.1"/>
    <property type="molecule type" value="Genomic_DNA"/>
</dbReference>
<comment type="caution">
    <text evidence="2">The sequence shown here is derived from an EMBL/GenBank/DDBJ whole genome shotgun (WGS) entry which is preliminary data.</text>
</comment>
<protein>
    <recommendedName>
        <fullName evidence="4">Lipoprotein</fullName>
    </recommendedName>
</protein>
<keyword evidence="3" id="KW-1185">Reference proteome</keyword>
<dbReference type="Proteomes" id="UP001240643">
    <property type="component" value="Unassembled WGS sequence"/>
</dbReference>
<reference evidence="2" key="1">
    <citation type="submission" date="2023-07" db="EMBL/GenBank/DDBJ databases">
        <title>Genomic Encyclopedia of Type Strains, Phase IV (KMG-IV): sequencing the most valuable type-strain genomes for metagenomic binning, comparative biology and taxonomic classification.</title>
        <authorList>
            <person name="Goeker M."/>
        </authorList>
    </citation>
    <scope>NUCLEOTIDE SEQUENCE [LARGE SCALE GENOMIC DNA]</scope>
    <source>
        <strain evidence="2">DSM 21204</strain>
    </source>
</reference>
<evidence type="ECO:0000313" key="3">
    <source>
        <dbReference type="Proteomes" id="UP001240643"/>
    </source>
</evidence>
<feature type="signal peptide" evidence="1">
    <location>
        <begin position="1"/>
        <end position="38"/>
    </location>
</feature>
<evidence type="ECO:0008006" key="4">
    <source>
        <dbReference type="Google" id="ProtNLM"/>
    </source>
</evidence>
<evidence type="ECO:0000256" key="1">
    <source>
        <dbReference type="SAM" id="SignalP"/>
    </source>
</evidence>
<accession>A0ABU0LY90</accession>
<gene>
    <name evidence="2" type="ORF">J2Z62_000119</name>
</gene>